<dbReference type="GO" id="GO:0016709">
    <property type="term" value="F:oxidoreductase activity, acting on paired donors, with incorporation or reduction of molecular oxygen, NAD(P)H as one donor, and incorporation of one atom of oxygen"/>
    <property type="evidence" value="ECO:0007669"/>
    <property type="project" value="UniProtKB-ARBA"/>
</dbReference>
<name>A0A366LPE5_9ACTN</name>
<feature type="region of interest" description="Disordered" evidence="4">
    <location>
        <begin position="389"/>
        <end position="430"/>
    </location>
</feature>
<dbReference type="Gene3D" id="3.30.9.10">
    <property type="entry name" value="D-Amino Acid Oxidase, subunit A, domain 2"/>
    <property type="match status" value="1"/>
</dbReference>
<feature type="domain" description="FAD-binding" evidence="5">
    <location>
        <begin position="5"/>
        <end position="350"/>
    </location>
</feature>
<comment type="caution">
    <text evidence="6">The sequence shown here is derived from an EMBL/GenBank/DDBJ whole genome shotgun (WGS) entry which is preliminary data.</text>
</comment>
<dbReference type="Proteomes" id="UP000253303">
    <property type="component" value="Unassembled WGS sequence"/>
</dbReference>
<dbReference type="PANTHER" id="PTHR43004">
    <property type="entry name" value="TRK SYSTEM POTASSIUM UPTAKE PROTEIN"/>
    <property type="match status" value="1"/>
</dbReference>
<evidence type="ECO:0000259" key="5">
    <source>
        <dbReference type="Pfam" id="PF01494"/>
    </source>
</evidence>
<evidence type="ECO:0000313" key="6">
    <source>
        <dbReference type="EMBL" id="RBQ15520.1"/>
    </source>
</evidence>
<dbReference type="RefSeq" id="WP_113985060.1">
    <property type="nucleotide sequence ID" value="NZ_QMEY01000022.1"/>
</dbReference>
<gene>
    <name evidence="6" type="ORF">DP939_34645</name>
</gene>
<accession>A0A366LPE5</accession>
<dbReference type="EMBL" id="QMEY01000022">
    <property type="protein sequence ID" value="RBQ15520.1"/>
    <property type="molecule type" value="Genomic_DNA"/>
</dbReference>
<dbReference type="AlphaFoldDB" id="A0A366LPE5"/>
<dbReference type="PANTHER" id="PTHR43004:SF19">
    <property type="entry name" value="BINDING MONOOXYGENASE, PUTATIVE (JCVI)-RELATED"/>
    <property type="match status" value="1"/>
</dbReference>
<keyword evidence="7" id="KW-1185">Reference proteome</keyword>
<dbReference type="InterPro" id="IPR050641">
    <property type="entry name" value="RIFMO-like"/>
</dbReference>
<protein>
    <recommendedName>
        <fullName evidence="5">FAD-binding domain-containing protein</fullName>
    </recommendedName>
</protein>
<dbReference type="GO" id="GO:0071949">
    <property type="term" value="F:FAD binding"/>
    <property type="evidence" value="ECO:0007669"/>
    <property type="project" value="InterPro"/>
</dbReference>
<feature type="compositionally biased region" description="Acidic residues" evidence="4">
    <location>
        <begin position="394"/>
        <end position="404"/>
    </location>
</feature>
<reference evidence="6 7" key="1">
    <citation type="submission" date="2018-06" db="EMBL/GenBank/DDBJ databases">
        <title>Sphaerisporangium craniellae sp. nov., isolated from a marine sponge in the South China Sea.</title>
        <authorList>
            <person name="Li L."/>
        </authorList>
    </citation>
    <scope>NUCLEOTIDE SEQUENCE [LARGE SCALE GENOMIC DNA]</scope>
    <source>
        <strain evidence="6 7">LHW63015</strain>
    </source>
</reference>
<dbReference type="InterPro" id="IPR036188">
    <property type="entry name" value="FAD/NAD-bd_sf"/>
</dbReference>
<evidence type="ECO:0000256" key="4">
    <source>
        <dbReference type="SAM" id="MobiDB-lite"/>
    </source>
</evidence>
<dbReference type="OrthoDB" id="8670884at2"/>
<comment type="cofactor">
    <cofactor evidence="1">
        <name>FAD</name>
        <dbReference type="ChEBI" id="CHEBI:57692"/>
    </cofactor>
</comment>
<dbReference type="PRINTS" id="PR00420">
    <property type="entry name" value="RNGMNOXGNASE"/>
</dbReference>
<dbReference type="Pfam" id="PF01494">
    <property type="entry name" value="FAD_binding_3"/>
    <property type="match status" value="1"/>
</dbReference>
<dbReference type="SUPFAM" id="SSF51905">
    <property type="entry name" value="FAD/NAD(P)-binding domain"/>
    <property type="match status" value="1"/>
</dbReference>
<dbReference type="Gene3D" id="3.40.30.120">
    <property type="match status" value="1"/>
</dbReference>
<keyword evidence="3" id="KW-0274">FAD</keyword>
<evidence type="ECO:0000256" key="3">
    <source>
        <dbReference type="ARBA" id="ARBA00022827"/>
    </source>
</evidence>
<dbReference type="Pfam" id="PF21274">
    <property type="entry name" value="Rng_hyd_C"/>
    <property type="match status" value="1"/>
</dbReference>
<proteinExistence type="predicted"/>
<dbReference type="Gene3D" id="3.50.50.60">
    <property type="entry name" value="FAD/NAD(P)-binding domain"/>
    <property type="match status" value="1"/>
</dbReference>
<organism evidence="6 7">
    <name type="scientific">Spongiactinospora rosea</name>
    <dbReference type="NCBI Taxonomy" id="2248750"/>
    <lineage>
        <taxon>Bacteria</taxon>
        <taxon>Bacillati</taxon>
        <taxon>Actinomycetota</taxon>
        <taxon>Actinomycetes</taxon>
        <taxon>Streptosporangiales</taxon>
        <taxon>Streptosporangiaceae</taxon>
        <taxon>Spongiactinospora</taxon>
    </lineage>
</organism>
<sequence>MAWLEVPVLIAGGGMSGLSAALFLAHQGVSCLLVERHPEHSRHPRLSGLFPRVMEVFRQVGLEPQIRALDEFEGREGRFIRARTLAGEEIESNPDLREDADLGPYTPTLGAICDQDQVEPLLRARAEELGADIRFHTELMDFRQDGDGVTAIIRDRADGTATTVRAGYLLACDGERSPIRERLGIDRSGPGTLAERLGVLFRADLGAALRGRHIRICLTEGHGDLHIRAMNRWGYGCDFDPARDRIEDFTDERCTELIGAAVGLPGLRPEILGVQRWRIAALMARRFGEGRVFLVGDAAHVWPATGGFAGQACVLDAHNLAWKLAAVLSGRAGAALLGTYEDERLPIARISLDDSLRRMAWFHAGDGAGERGAPRDHATVAMGGVYRSSAVPAGEEDPPEEESLEDPRRPSGRPGTRAPHLPVTRGGGPAESTIDLFGRDLVLLTDTAGVGWREAAGRLGGVTAYRFGAELTDPAGLFHDRYGVGPGGAVLVRPDGHIAWRARTPSPSPAVALKDVLGRLLG</sequence>
<dbReference type="InterPro" id="IPR002938">
    <property type="entry name" value="FAD-bd"/>
</dbReference>
<evidence type="ECO:0000256" key="2">
    <source>
        <dbReference type="ARBA" id="ARBA00022630"/>
    </source>
</evidence>
<evidence type="ECO:0000256" key="1">
    <source>
        <dbReference type="ARBA" id="ARBA00001974"/>
    </source>
</evidence>
<evidence type="ECO:0000313" key="7">
    <source>
        <dbReference type="Proteomes" id="UP000253303"/>
    </source>
</evidence>
<keyword evidence="2" id="KW-0285">Flavoprotein</keyword>